<dbReference type="AlphaFoldDB" id="A0A9P6R0S6"/>
<name>A0A9P6R0S6_9FUNG</name>
<evidence type="ECO:0000313" key="3">
    <source>
        <dbReference type="Proteomes" id="UP000823405"/>
    </source>
</evidence>
<evidence type="ECO:0000313" key="2">
    <source>
        <dbReference type="EMBL" id="KAG0307843.1"/>
    </source>
</evidence>
<sequence length="147" mass="15696">MPSEQKYPTPAPSGTPAPAYSYPAQAQMPQQPMVAAAPGQQVVYDAQGNAFIAMAPAGAPGAPIGGAQYPQHGQPMMHPPPMNQSGNHRNPALIQQYENTIRENEIGGVEICWFLCCGFFGLICCLPKYNASQEAKTKLQIELAKPA</sequence>
<proteinExistence type="predicted"/>
<organism evidence="2 3">
    <name type="scientific">Linnemannia gamsii</name>
    <dbReference type="NCBI Taxonomy" id="64522"/>
    <lineage>
        <taxon>Eukaryota</taxon>
        <taxon>Fungi</taxon>
        <taxon>Fungi incertae sedis</taxon>
        <taxon>Mucoromycota</taxon>
        <taxon>Mortierellomycotina</taxon>
        <taxon>Mortierellomycetes</taxon>
        <taxon>Mortierellales</taxon>
        <taxon>Mortierellaceae</taxon>
        <taxon>Linnemannia</taxon>
    </lineage>
</organism>
<evidence type="ECO:0000256" key="1">
    <source>
        <dbReference type="SAM" id="MobiDB-lite"/>
    </source>
</evidence>
<protein>
    <submittedName>
        <fullName evidence="2">Uncharacterized protein</fullName>
    </submittedName>
</protein>
<dbReference type="Proteomes" id="UP000823405">
    <property type="component" value="Unassembled WGS sequence"/>
</dbReference>
<reference evidence="2" key="1">
    <citation type="journal article" date="2020" name="Fungal Divers.">
        <title>Resolving the Mortierellaceae phylogeny through synthesis of multi-gene phylogenetics and phylogenomics.</title>
        <authorList>
            <person name="Vandepol N."/>
            <person name="Liber J."/>
            <person name="Desiro A."/>
            <person name="Na H."/>
            <person name="Kennedy M."/>
            <person name="Barry K."/>
            <person name="Grigoriev I.V."/>
            <person name="Miller A.N."/>
            <person name="O'Donnell K."/>
            <person name="Stajich J.E."/>
            <person name="Bonito G."/>
        </authorList>
    </citation>
    <scope>NUCLEOTIDE SEQUENCE</scope>
    <source>
        <strain evidence="2">NVP60</strain>
    </source>
</reference>
<dbReference type="EMBL" id="JAAAIN010001041">
    <property type="protein sequence ID" value="KAG0307843.1"/>
    <property type="molecule type" value="Genomic_DNA"/>
</dbReference>
<feature type="region of interest" description="Disordered" evidence="1">
    <location>
        <begin position="1"/>
        <end position="24"/>
    </location>
</feature>
<accession>A0A9P6R0S6</accession>
<gene>
    <name evidence="2" type="ORF">BGZ97_000269</name>
</gene>
<keyword evidence="3" id="KW-1185">Reference proteome</keyword>
<comment type="caution">
    <text evidence="2">The sequence shown here is derived from an EMBL/GenBank/DDBJ whole genome shotgun (WGS) entry which is preliminary data.</text>
</comment>